<keyword evidence="1" id="KW-1185">Reference proteome</keyword>
<reference evidence="2" key="1">
    <citation type="submission" date="2022-11" db="UniProtKB">
        <authorList>
            <consortium name="WormBaseParasite"/>
        </authorList>
    </citation>
    <scope>IDENTIFICATION</scope>
</reference>
<sequence length="394" mass="41450">MDWDIPTDKSQVLCSERGSLKLVEQMANYGEKRRRNIGCALVATTSCVAKFAFDWSGGRHFRCARLALSGSGQSWSRNDSWSSAAGAPAPVDFTKTAIGGIPMDNTKTAIGGIPMDNTKTAIGGIPFDNTKTAIGGIPMDNTKTAIGGIPFDNTKTAIGGIPMDNTKTAIGGISFDNTKTAIGGIPFDNTKTAIGGFPWTIQRRLLEQFRWTIRRLQSEESICYRWHSHGQHKDGYWGIPFDNTKTAIGGIPFDNTKTAIGGIPMDNTKTAIGGIPMDNTRTAIGGIPMDTTKTAIGGMPTGGFGGGAPAPSFTPGAAPLVLLLRISRSIWVLAVEILELHSLPTSISVLLGSRLVLVLLAVVKPTPGTSVYFAAPSGGAGGAPGATSYYFAPK</sequence>
<dbReference type="Proteomes" id="UP000887574">
    <property type="component" value="Unplaced"/>
</dbReference>
<dbReference type="WBParaSite" id="jg13220">
    <property type="protein sequence ID" value="jg13220"/>
    <property type="gene ID" value="jg13220"/>
</dbReference>
<evidence type="ECO:0000313" key="1">
    <source>
        <dbReference type="Proteomes" id="UP000887574"/>
    </source>
</evidence>
<proteinExistence type="predicted"/>
<protein>
    <submittedName>
        <fullName evidence="2">Uncharacterized protein</fullName>
    </submittedName>
</protein>
<accession>A0A915CWZ8</accession>
<name>A0A915CWZ8_9BILA</name>
<evidence type="ECO:0000313" key="2">
    <source>
        <dbReference type="WBParaSite" id="jg13220"/>
    </source>
</evidence>
<dbReference type="AlphaFoldDB" id="A0A915CWZ8"/>
<organism evidence="1 2">
    <name type="scientific">Ditylenchus dipsaci</name>
    <dbReference type="NCBI Taxonomy" id="166011"/>
    <lineage>
        <taxon>Eukaryota</taxon>
        <taxon>Metazoa</taxon>
        <taxon>Ecdysozoa</taxon>
        <taxon>Nematoda</taxon>
        <taxon>Chromadorea</taxon>
        <taxon>Rhabditida</taxon>
        <taxon>Tylenchina</taxon>
        <taxon>Tylenchomorpha</taxon>
        <taxon>Sphaerularioidea</taxon>
        <taxon>Anguinidae</taxon>
        <taxon>Anguininae</taxon>
        <taxon>Ditylenchus</taxon>
    </lineage>
</organism>